<dbReference type="PROSITE" id="PS00134">
    <property type="entry name" value="TRYPSIN_HIS"/>
    <property type="match status" value="1"/>
</dbReference>
<sequence>MKPFRLWRRLVPVAVIATAALAVGAAPTAHADVTVSQHHGDVGTDIVGGGTVTEPKPWIAALYNNGGFTCTASQIGAQWIITAAHCVEGSGAYSVRIGSLSRSGGGTVVTVSEKHLHPEYAWPNNDIALLRLSQSFPNSYAPMATSADLSTGQASTIYGWGSEQPDWGGTLPDRLKYSDGNTTTQWCDTPGVICMMGDGGVAGGDSGGPGFVASAQTGRYVLAGVCAIGHVPADTRWGGYTSIPHNATWINQVSGL</sequence>
<dbReference type="InterPro" id="IPR001254">
    <property type="entry name" value="Trypsin_dom"/>
</dbReference>
<organism evidence="5 6">
    <name type="scientific">Stackebrandtia albiflava</name>
    <dbReference type="NCBI Taxonomy" id="406432"/>
    <lineage>
        <taxon>Bacteria</taxon>
        <taxon>Bacillati</taxon>
        <taxon>Actinomycetota</taxon>
        <taxon>Actinomycetes</taxon>
        <taxon>Glycomycetales</taxon>
        <taxon>Glycomycetaceae</taxon>
        <taxon>Stackebrandtia</taxon>
    </lineage>
</organism>
<feature type="chain" id="PRO_5021971107" evidence="3">
    <location>
        <begin position="32"/>
        <end position="256"/>
    </location>
</feature>
<comment type="similarity">
    <text evidence="1">Belongs to the peptidase S1 family.</text>
</comment>
<accession>A0A562V256</accession>
<dbReference type="PROSITE" id="PS50240">
    <property type="entry name" value="TRYPSIN_DOM"/>
    <property type="match status" value="1"/>
</dbReference>
<dbReference type="Pfam" id="PF00089">
    <property type="entry name" value="Trypsin"/>
    <property type="match status" value="1"/>
</dbReference>
<dbReference type="SMART" id="SM00020">
    <property type="entry name" value="Tryp_SPc"/>
    <property type="match status" value="1"/>
</dbReference>
<gene>
    <name evidence="5" type="ORF">LX16_2640</name>
</gene>
<dbReference type="InterPro" id="IPR001314">
    <property type="entry name" value="Peptidase_S1A"/>
</dbReference>
<keyword evidence="2" id="KW-1015">Disulfide bond</keyword>
<dbReference type="OrthoDB" id="4310587at2"/>
<evidence type="ECO:0000256" key="3">
    <source>
        <dbReference type="SAM" id="SignalP"/>
    </source>
</evidence>
<dbReference type="InterPro" id="IPR009003">
    <property type="entry name" value="Peptidase_S1_PA"/>
</dbReference>
<dbReference type="Proteomes" id="UP000321617">
    <property type="component" value="Unassembled WGS sequence"/>
</dbReference>
<dbReference type="PRINTS" id="PR00722">
    <property type="entry name" value="CHYMOTRYPSIN"/>
</dbReference>
<feature type="signal peptide" evidence="3">
    <location>
        <begin position="1"/>
        <end position="31"/>
    </location>
</feature>
<keyword evidence="3" id="KW-0732">Signal</keyword>
<dbReference type="RefSeq" id="WP_147138590.1">
    <property type="nucleotide sequence ID" value="NZ_BAABIJ010000002.1"/>
</dbReference>
<dbReference type="InterPro" id="IPR050430">
    <property type="entry name" value="Peptidase_S1"/>
</dbReference>
<evidence type="ECO:0000259" key="4">
    <source>
        <dbReference type="PROSITE" id="PS50240"/>
    </source>
</evidence>
<evidence type="ECO:0000313" key="6">
    <source>
        <dbReference type="Proteomes" id="UP000321617"/>
    </source>
</evidence>
<dbReference type="Gene3D" id="2.40.10.10">
    <property type="entry name" value="Trypsin-like serine proteases"/>
    <property type="match status" value="1"/>
</dbReference>
<dbReference type="InterPro" id="IPR018114">
    <property type="entry name" value="TRYPSIN_HIS"/>
</dbReference>
<dbReference type="AlphaFoldDB" id="A0A562V256"/>
<protein>
    <submittedName>
        <fullName evidence="5">Trypsin</fullName>
    </submittedName>
</protein>
<dbReference type="SUPFAM" id="SSF50494">
    <property type="entry name" value="Trypsin-like serine proteases"/>
    <property type="match status" value="1"/>
</dbReference>
<comment type="caution">
    <text evidence="5">The sequence shown here is derived from an EMBL/GenBank/DDBJ whole genome shotgun (WGS) entry which is preliminary data.</text>
</comment>
<proteinExistence type="inferred from homology"/>
<reference evidence="5 6" key="1">
    <citation type="journal article" date="2013" name="Stand. Genomic Sci.">
        <title>Genomic Encyclopedia of Type Strains, Phase I: The one thousand microbial genomes (KMG-I) project.</title>
        <authorList>
            <person name="Kyrpides N.C."/>
            <person name="Woyke T."/>
            <person name="Eisen J.A."/>
            <person name="Garrity G."/>
            <person name="Lilburn T.G."/>
            <person name="Beck B.J."/>
            <person name="Whitman W.B."/>
            <person name="Hugenholtz P."/>
            <person name="Klenk H.P."/>
        </authorList>
    </citation>
    <scope>NUCLEOTIDE SEQUENCE [LARGE SCALE GENOMIC DNA]</scope>
    <source>
        <strain evidence="5 6">DSM 45044</strain>
    </source>
</reference>
<dbReference type="InterPro" id="IPR043504">
    <property type="entry name" value="Peptidase_S1_PA_chymotrypsin"/>
</dbReference>
<dbReference type="GO" id="GO:0006508">
    <property type="term" value="P:proteolysis"/>
    <property type="evidence" value="ECO:0007669"/>
    <property type="project" value="InterPro"/>
</dbReference>
<evidence type="ECO:0000256" key="2">
    <source>
        <dbReference type="ARBA" id="ARBA00023157"/>
    </source>
</evidence>
<dbReference type="PANTHER" id="PTHR24276:SF91">
    <property type="entry name" value="AT26814P-RELATED"/>
    <property type="match status" value="1"/>
</dbReference>
<dbReference type="EMBL" id="VLLL01000006">
    <property type="protein sequence ID" value="TWJ11902.1"/>
    <property type="molecule type" value="Genomic_DNA"/>
</dbReference>
<evidence type="ECO:0000256" key="1">
    <source>
        <dbReference type="ARBA" id="ARBA00007664"/>
    </source>
</evidence>
<name>A0A562V256_9ACTN</name>
<keyword evidence="6" id="KW-1185">Reference proteome</keyword>
<dbReference type="PANTHER" id="PTHR24276">
    <property type="entry name" value="POLYSERASE-RELATED"/>
    <property type="match status" value="1"/>
</dbReference>
<dbReference type="GO" id="GO:0004252">
    <property type="term" value="F:serine-type endopeptidase activity"/>
    <property type="evidence" value="ECO:0007669"/>
    <property type="project" value="InterPro"/>
</dbReference>
<feature type="domain" description="Peptidase S1" evidence="4">
    <location>
        <begin position="46"/>
        <end position="255"/>
    </location>
</feature>
<evidence type="ECO:0000313" key="5">
    <source>
        <dbReference type="EMBL" id="TWJ11902.1"/>
    </source>
</evidence>